<gene>
    <name evidence="2" type="ORF">DS843_21265</name>
</gene>
<keyword evidence="1" id="KW-1133">Transmembrane helix</keyword>
<feature type="transmembrane region" description="Helical" evidence="1">
    <location>
        <begin position="31"/>
        <end position="47"/>
    </location>
</feature>
<evidence type="ECO:0000313" key="3">
    <source>
        <dbReference type="Proteomes" id="UP000480854"/>
    </source>
</evidence>
<evidence type="ECO:0000256" key="1">
    <source>
        <dbReference type="SAM" id="Phobius"/>
    </source>
</evidence>
<protein>
    <submittedName>
        <fullName evidence="2">Uncharacterized protein</fullName>
    </submittedName>
</protein>
<dbReference type="EMBL" id="QOKW01000019">
    <property type="protein sequence ID" value="KAA0678115.1"/>
    <property type="molecule type" value="Genomic_DNA"/>
</dbReference>
<accession>A0A9W7KR18</accession>
<comment type="caution">
    <text evidence="2">The sequence shown here is derived from an EMBL/GenBank/DDBJ whole genome shotgun (WGS) entry which is preliminary data.</text>
</comment>
<dbReference type="AlphaFoldDB" id="A0A9W7KR18"/>
<name>A0A9W7KR18_9PROT</name>
<sequence>MVSFVLTVAGLLLTALGIGLAAVSRFDPLPGLGLSTVGLVLIGLGSIRRGQLDLIYEQRLTRAVLADAAASNHAAKSEGEAM</sequence>
<evidence type="ECO:0000313" key="2">
    <source>
        <dbReference type="EMBL" id="KAA0678115.1"/>
    </source>
</evidence>
<keyword evidence="1" id="KW-0472">Membrane</keyword>
<dbReference type="Proteomes" id="UP000480854">
    <property type="component" value="Unassembled WGS sequence"/>
</dbReference>
<reference evidence="2 3" key="1">
    <citation type="submission" date="2018-07" db="EMBL/GenBank/DDBJ databases">
        <title>Genome sequence of Azospirillum sp. ATCC 49961.</title>
        <authorList>
            <person name="Sant'Anna F.H."/>
            <person name="Baldani J.I."/>
            <person name="Zilli J.E."/>
            <person name="Reis V.M."/>
            <person name="Hartmann A."/>
            <person name="Cruz L."/>
            <person name="de Souza E.M."/>
            <person name="de Oliveira Pedrosa F."/>
            <person name="Passaglia L.M.P."/>
        </authorList>
    </citation>
    <scope>NUCLEOTIDE SEQUENCE [LARGE SCALE GENOMIC DNA]</scope>
    <source>
        <strain evidence="2 3">ATCC 49961</strain>
    </source>
</reference>
<proteinExistence type="predicted"/>
<keyword evidence="1" id="KW-0812">Transmembrane</keyword>
<organism evidence="2 3">
    <name type="scientific">Roseomonas genomospecies 6</name>
    <dbReference type="NCBI Taxonomy" id="214106"/>
    <lineage>
        <taxon>Bacteria</taxon>
        <taxon>Pseudomonadati</taxon>
        <taxon>Pseudomonadota</taxon>
        <taxon>Alphaproteobacteria</taxon>
        <taxon>Acetobacterales</taxon>
        <taxon>Roseomonadaceae</taxon>
        <taxon>Roseomonas</taxon>
    </lineage>
</organism>
<keyword evidence="3" id="KW-1185">Reference proteome</keyword>